<reference evidence="2 3" key="1">
    <citation type="submission" date="2023-06" db="EMBL/GenBank/DDBJ databases">
        <title>Alteromonas sp. ASW11-36 isolated from intertidal sand.</title>
        <authorList>
            <person name="Li Y."/>
        </authorList>
    </citation>
    <scope>NUCLEOTIDE SEQUENCE [LARGE SCALE GENOMIC DNA]</scope>
    <source>
        <strain evidence="2 3">ASW11-36</strain>
    </source>
</reference>
<dbReference type="InterPro" id="IPR012338">
    <property type="entry name" value="Beta-lactam/transpept-like"/>
</dbReference>
<dbReference type="InterPro" id="IPR001466">
    <property type="entry name" value="Beta-lactam-related"/>
</dbReference>
<gene>
    <name evidence="2" type="ORF">QTP81_15395</name>
</gene>
<dbReference type="Proteomes" id="UP001234343">
    <property type="component" value="Unassembled WGS sequence"/>
</dbReference>
<feature type="domain" description="Beta-lactamase-related" evidence="1">
    <location>
        <begin position="53"/>
        <end position="284"/>
    </location>
</feature>
<name>A0ABT7T0M1_9ALTE</name>
<dbReference type="EMBL" id="JAUCBP010000013">
    <property type="protein sequence ID" value="MDM7861987.1"/>
    <property type="molecule type" value="Genomic_DNA"/>
</dbReference>
<dbReference type="Gene3D" id="3.40.710.10">
    <property type="entry name" value="DD-peptidase/beta-lactamase superfamily"/>
    <property type="match status" value="1"/>
</dbReference>
<protein>
    <submittedName>
        <fullName evidence="2">Serine hydrolase domain-containing protein</fullName>
        <ecNumber evidence="2">3.1.1.103</ecNumber>
    </submittedName>
</protein>
<dbReference type="EC" id="3.1.1.103" evidence="2"/>
<evidence type="ECO:0000313" key="3">
    <source>
        <dbReference type="Proteomes" id="UP001234343"/>
    </source>
</evidence>
<dbReference type="RefSeq" id="WP_289366727.1">
    <property type="nucleotide sequence ID" value="NZ_JAUCBP010000013.1"/>
</dbReference>
<accession>A0ABT7T0M1</accession>
<organism evidence="2 3">
    <name type="scientific">Alteromonas arenosi</name>
    <dbReference type="NCBI Taxonomy" id="3055817"/>
    <lineage>
        <taxon>Bacteria</taxon>
        <taxon>Pseudomonadati</taxon>
        <taxon>Pseudomonadota</taxon>
        <taxon>Gammaproteobacteria</taxon>
        <taxon>Alteromonadales</taxon>
        <taxon>Alteromonadaceae</taxon>
        <taxon>Alteromonas/Salinimonas group</taxon>
        <taxon>Alteromonas</taxon>
    </lineage>
</organism>
<sequence>MAHLKYDKKLLLRLAVLAIGVYATIVLPPWRLTFLQITPLPDSLGEQVKSITEYGFDSAIVYIQQGDDVAEFYTAGQQERRSTTAVKPGALFKIASIGKLYDVVAVTKLAADGRLSLDKTLAEYLPELAASIANAESITLRMMVQHRSGIPNFTNAAGFWGGPSTTTAEALALIAGLPATFEPNQGYEYSNTNYLLIAEIIKAATGLDKRQIISDEILLPLNLSNTFFHLADIDVNALVSGYHVNTPGDMKTVNYGSMIATAQDLGKFIRALNTGQILDSKEDEIYTTLYPRSHTGLIPGYQSIARYHAESDSVIVIFVNTTDFADYQHWAIFEALYSRILTLHTQRIDT</sequence>
<keyword evidence="3" id="KW-1185">Reference proteome</keyword>
<proteinExistence type="predicted"/>
<comment type="caution">
    <text evidence="2">The sequence shown here is derived from an EMBL/GenBank/DDBJ whole genome shotgun (WGS) entry which is preliminary data.</text>
</comment>
<dbReference type="InterPro" id="IPR050491">
    <property type="entry name" value="AmpC-like"/>
</dbReference>
<dbReference type="PANTHER" id="PTHR46825:SF7">
    <property type="entry name" value="D-ALANYL-D-ALANINE CARBOXYPEPTIDASE"/>
    <property type="match status" value="1"/>
</dbReference>
<evidence type="ECO:0000259" key="1">
    <source>
        <dbReference type="Pfam" id="PF00144"/>
    </source>
</evidence>
<dbReference type="Pfam" id="PF00144">
    <property type="entry name" value="Beta-lactamase"/>
    <property type="match status" value="1"/>
</dbReference>
<dbReference type="SUPFAM" id="SSF56601">
    <property type="entry name" value="beta-lactamase/transpeptidase-like"/>
    <property type="match status" value="1"/>
</dbReference>
<keyword evidence="2" id="KW-0378">Hydrolase</keyword>
<dbReference type="GO" id="GO:0016787">
    <property type="term" value="F:hydrolase activity"/>
    <property type="evidence" value="ECO:0007669"/>
    <property type="project" value="UniProtKB-KW"/>
</dbReference>
<evidence type="ECO:0000313" key="2">
    <source>
        <dbReference type="EMBL" id="MDM7861987.1"/>
    </source>
</evidence>
<dbReference type="PANTHER" id="PTHR46825">
    <property type="entry name" value="D-ALANYL-D-ALANINE-CARBOXYPEPTIDASE/ENDOPEPTIDASE AMPH"/>
    <property type="match status" value="1"/>
</dbReference>